<feature type="compositionally biased region" description="Pro residues" evidence="6">
    <location>
        <begin position="183"/>
        <end position="195"/>
    </location>
</feature>
<dbReference type="KEGG" id="sqz:FQU76_21140"/>
<dbReference type="InterPro" id="IPR052027">
    <property type="entry name" value="PspC"/>
</dbReference>
<dbReference type="PANTHER" id="PTHR33885">
    <property type="entry name" value="PHAGE SHOCK PROTEIN C"/>
    <property type="match status" value="1"/>
</dbReference>
<keyword evidence="2" id="KW-1003">Cell membrane</keyword>
<evidence type="ECO:0000256" key="1">
    <source>
        <dbReference type="ARBA" id="ARBA00004162"/>
    </source>
</evidence>
<evidence type="ECO:0000256" key="2">
    <source>
        <dbReference type="ARBA" id="ARBA00022475"/>
    </source>
</evidence>
<protein>
    <submittedName>
        <fullName evidence="9">PspC domain-containing protein</fullName>
    </submittedName>
</protein>
<feature type="region of interest" description="Disordered" evidence="6">
    <location>
        <begin position="159"/>
        <end position="215"/>
    </location>
</feature>
<keyword evidence="10" id="KW-1185">Reference proteome</keyword>
<evidence type="ECO:0000256" key="6">
    <source>
        <dbReference type="SAM" id="MobiDB-lite"/>
    </source>
</evidence>
<dbReference type="InterPro" id="IPR007168">
    <property type="entry name" value="Phageshock_PspC_N"/>
</dbReference>
<dbReference type="OrthoDB" id="3535301at2"/>
<evidence type="ECO:0000256" key="3">
    <source>
        <dbReference type="ARBA" id="ARBA00022692"/>
    </source>
</evidence>
<dbReference type="Proteomes" id="UP000320580">
    <property type="component" value="Chromosome"/>
</dbReference>
<evidence type="ECO:0000256" key="5">
    <source>
        <dbReference type="ARBA" id="ARBA00023136"/>
    </source>
</evidence>
<feature type="transmembrane region" description="Helical" evidence="7">
    <location>
        <begin position="67"/>
        <end position="94"/>
    </location>
</feature>
<proteinExistence type="predicted"/>
<keyword evidence="5 7" id="KW-0472">Membrane</keyword>
<feature type="transmembrane region" description="Helical" evidence="7">
    <location>
        <begin position="248"/>
        <end position="265"/>
    </location>
</feature>
<evidence type="ECO:0000313" key="10">
    <source>
        <dbReference type="Proteomes" id="UP000320580"/>
    </source>
</evidence>
<feature type="domain" description="Phage shock protein PspC N-terminal" evidence="8">
    <location>
        <begin position="42"/>
        <end position="97"/>
    </location>
</feature>
<evidence type="ECO:0000256" key="4">
    <source>
        <dbReference type="ARBA" id="ARBA00022989"/>
    </source>
</evidence>
<gene>
    <name evidence="9" type="ORF">FQU76_21140</name>
</gene>
<dbReference type="PANTHER" id="PTHR33885:SF3">
    <property type="entry name" value="PHAGE SHOCK PROTEIN C"/>
    <property type="match status" value="1"/>
</dbReference>
<feature type="compositionally biased region" description="Low complexity" evidence="6">
    <location>
        <begin position="14"/>
        <end position="25"/>
    </location>
</feature>
<sequence length="459" mass="47171">MKQATPTAQPGPSDETPAETPAGPEDTPPGEGPGADPRVRYLRREQRHRVVGGVCGGLGRYCDIDPVIFRVVVGVLALTGGLGLVFYGFAWLLIPAEGEEESEGRRLMGGRVDGTALTAVLLALIGCGLFLTMLTSPGTIGFAVQLAIATVGVAVWSRRRTSSPPDTAPGAPGAAAAAHAVPDAPPETKAPPVPESPSWWRDPIGKEGPPVRPEYLWGPEEARETEPENGPYSGSRTRWAKDLSGPRPIGGVLFGLAALACLLGIKLSWDGNPLGTSLQIGLVAALGVFALGLVISSFLGRTGFGTVLLTIVTALLLAGAAALPKNIGTDWQRTTWRPTTLTALKPSYELGTGVAVLDLSKLPLPAGGTVTTGAEVGLGKVKVIVPANAEVKLRAKAGVGDIGLPQDPKDDIDISPGQERTATLPAPAGMTPGAKASGGTVELRIQVGIGQVEVARAAS</sequence>
<dbReference type="GO" id="GO:0005886">
    <property type="term" value="C:plasma membrane"/>
    <property type="evidence" value="ECO:0007669"/>
    <property type="project" value="UniProtKB-SubCell"/>
</dbReference>
<feature type="compositionally biased region" description="Polar residues" evidence="6">
    <location>
        <begin position="1"/>
        <end position="10"/>
    </location>
</feature>
<dbReference type="AlphaFoldDB" id="A0A5B8JLJ8"/>
<feature type="compositionally biased region" description="Low complexity" evidence="6">
    <location>
        <begin position="164"/>
        <end position="182"/>
    </location>
</feature>
<accession>A0A5B8JLJ8</accession>
<dbReference type="RefSeq" id="WP_146481919.1">
    <property type="nucleotide sequence ID" value="NZ_CP042266.1"/>
</dbReference>
<keyword evidence="3 7" id="KW-0812">Transmembrane</keyword>
<feature type="transmembrane region" description="Helical" evidence="7">
    <location>
        <begin position="306"/>
        <end position="323"/>
    </location>
</feature>
<reference evidence="9 10" key="1">
    <citation type="submission" date="2019-07" db="EMBL/GenBank/DDBJ databases">
        <authorList>
            <person name="Zhu P."/>
        </authorList>
    </citation>
    <scope>NUCLEOTIDE SEQUENCE [LARGE SCALE GENOMIC DNA]</scope>
    <source>
        <strain evidence="9 10">SSL-25</strain>
    </source>
</reference>
<feature type="transmembrane region" description="Helical" evidence="7">
    <location>
        <begin position="140"/>
        <end position="157"/>
    </location>
</feature>
<comment type="subcellular location">
    <subcellularLocation>
        <location evidence="1">Cell membrane</location>
        <topology evidence="1">Single-pass membrane protein</topology>
    </subcellularLocation>
</comment>
<dbReference type="Pfam" id="PF04024">
    <property type="entry name" value="PspC"/>
    <property type="match status" value="1"/>
</dbReference>
<keyword evidence="4 7" id="KW-1133">Transmembrane helix</keyword>
<feature type="region of interest" description="Disordered" evidence="6">
    <location>
        <begin position="1"/>
        <end position="37"/>
    </location>
</feature>
<organism evidence="9 10">
    <name type="scientific">Streptomyces qinzhouensis</name>
    <dbReference type="NCBI Taxonomy" id="2599401"/>
    <lineage>
        <taxon>Bacteria</taxon>
        <taxon>Bacillati</taxon>
        <taxon>Actinomycetota</taxon>
        <taxon>Actinomycetes</taxon>
        <taxon>Kitasatosporales</taxon>
        <taxon>Streptomycetaceae</taxon>
        <taxon>Streptomyces</taxon>
    </lineage>
</organism>
<dbReference type="EMBL" id="CP042266">
    <property type="protein sequence ID" value="QDY78600.1"/>
    <property type="molecule type" value="Genomic_DNA"/>
</dbReference>
<evidence type="ECO:0000259" key="8">
    <source>
        <dbReference type="Pfam" id="PF04024"/>
    </source>
</evidence>
<evidence type="ECO:0000256" key="7">
    <source>
        <dbReference type="SAM" id="Phobius"/>
    </source>
</evidence>
<evidence type="ECO:0000313" key="9">
    <source>
        <dbReference type="EMBL" id="QDY78600.1"/>
    </source>
</evidence>
<feature type="region of interest" description="Disordered" evidence="6">
    <location>
        <begin position="406"/>
        <end position="437"/>
    </location>
</feature>
<feature type="transmembrane region" description="Helical" evidence="7">
    <location>
        <begin position="277"/>
        <end position="299"/>
    </location>
</feature>
<feature type="transmembrane region" description="Helical" evidence="7">
    <location>
        <begin position="115"/>
        <end position="134"/>
    </location>
</feature>
<name>A0A5B8JLJ8_9ACTN</name>